<accession>A0A1T5HBB7</accession>
<dbReference type="STRING" id="889453.SAMN03080601_02204"/>
<feature type="domain" description="Radical SAM core" evidence="7">
    <location>
        <begin position="300"/>
        <end position="580"/>
    </location>
</feature>
<dbReference type="Proteomes" id="UP000191055">
    <property type="component" value="Unassembled WGS sequence"/>
</dbReference>
<dbReference type="RefSeq" id="WP_232468341.1">
    <property type="nucleotide sequence ID" value="NZ_CP021904.1"/>
</dbReference>
<proteinExistence type="inferred from homology"/>
<dbReference type="GO" id="GO:0003824">
    <property type="term" value="F:catalytic activity"/>
    <property type="evidence" value="ECO:0007669"/>
    <property type="project" value="InterPro"/>
</dbReference>
<protein>
    <submittedName>
        <fullName evidence="8">Uncharacterized radical SAM protein YgiQ</fullName>
    </submittedName>
</protein>
<sequence length="632" mass="72218">MTKGFIPVSVKEMKLLGWDQPDVILISGDAYIDHPSFANAVIARYLQSLGLNVVIVPQPNWKDDLRDFRKFGTPKLFFAVSAGNMDSMVNHYTAGRRRRSDDAYTPGGKAGFRPDYPSKVYTSILKDLYPDVPVILGGIEASLRRLTHYDYWQDELRPGILKWTRADLLIYGMGEQPLGEIVRLLLKGVPFSSLKTVPQTAFLQAVDENLPTVKKWSDTELHSHEECLANKSKYAENFRHIEQESNKLNAARIHQKCGDERVVVNPTYPPMDQALMDSVFNLPFTRIPHPKYNGKGTIPAYEMIKHSITMHRGCFGGCSFCTISAHQGKFISSRSENSILNEVKQVTEMEDFKGYISDLGGPSANMYKMAGKDLNICNKCIRPSCIFPNICTNLNTNHNPLVSIYQKADKIEGIKKTFIGSGVRYDMFLNPKANENERQSHQNYIQELITKHVSGRLKVAPEHTSDQVLKLMRKPSFTLFKEFNRQFNAINKSKDLNQQLIPYFISSHPGSTESSMAELAVETKALNFNLEQVQDFTPTPMTLATVIYYSGINPYTMKPVFTAKTRDEKENQRMFFFWYKPEFRKKITALLRKNNLTKMEKLLFDKEIGEKPNSLYFKDGIRGTKKQFKKRI</sequence>
<evidence type="ECO:0000313" key="9">
    <source>
        <dbReference type="Proteomes" id="UP000191055"/>
    </source>
</evidence>
<name>A0A1T5HBB7_9BACT</name>
<dbReference type="EMBL" id="FUYV01000012">
    <property type="protein sequence ID" value="SKC17934.1"/>
    <property type="molecule type" value="Genomic_DNA"/>
</dbReference>
<dbReference type="InterPro" id="IPR006638">
    <property type="entry name" value="Elp3/MiaA/NifB-like_rSAM"/>
</dbReference>
<dbReference type="InterPro" id="IPR058240">
    <property type="entry name" value="rSAM_sf"/>
</dbReference>
<dbReference type="SFLD" id="SFLDS00029">
    <property type="entry name" value="Radical_SAM"/>
    <property type="match status" value="1"/>
</dbReference>
<keyword evidence="4 6" id="KW-0408">Iron</keyword>
<keyword evidence="1 6" id="KW-0004">4Fe-4S</keyword>
<evidence type="ECO:0000256" key="2">
    <source>
        <dbReference type="ARBA" id="ARBA00022691"/>
    </source>
</evidence>
<keyword evidence="2 6" id="KW-0949">S-adenosyl-L-methionine</keyword>
<comment type="cofactor">
    <cofactor evidence="6">
        <name>[4Fe-4S] cluster</name>
        <dbReference type="ChEBI" id="CHEBI:49883"/>
    </cofactor>
    <text evidence="6">Binds 1 [4Fe-4S] cluster. The cluster is coordinated with 3 cysteines and an exchangeable S-adenosyl-L-methionine.</text>
</comment>
<keyword evidence="3 6" id="KW-0479">Metal-binding</keyword>
<reference evidence="8 9" key="1">
    <citation type="submission" date="2017-02" db="EMBL/GenBank/DDBJ databases">
        <authorList>
            <person name="Peterson S.W."/>
        </authorList>
    </citation>
    <scope>NUCLEOTIDE SEQUENCE [LARGE SCALE GENOMIC DNA]</scope>
    <source>
        <strain evidence="8 9">DSM 24412</strain>
    </source>
</reference>
<dbReference type="PANTHER" id="PTHR32331">
    <property type="entry name" value="UPF0313 PROTEIN YGIQ"/>
    <property type="match status" value="1"/>
</dbReference>
<dbReference type="NCBIfam" id="TIGR03904">
    <property type="entry name" value="SAM_YgiQ"/>
    <property type="match status" value="1"/>
</dbReference>
<evidence type="ECO:0000256" key="5">
    <source>
        <dbReference type="ARBA" id="ARBA00023014"/>
    </source>
</evidence>
<dbReference type="GO" id="GO:0005506">
    <property type="term" value="F:iron ion binding"/>
    <property type="evidence" value="ECO:0007669"/>
    <property type="project" value="UniProtKB-UniRule"/>
</dbReference>
<dbReference type="GO" id="GO:0051539">
    <property type="term" value="F:4 iron, 4 sulfur cluster binding"/>
    <property type="evidence" value="ECO:0007669"/>
    <property type="project" value="UniProtKB-KW"/>
</dbReference>
<dbReference type="HAMAP" id="MF_01251">
    <property type="entry name" value="UPF0313"/>
    <property type="match status" value="1"/>
</dbReference>
<keyword evidence="9" id="KW-1185">Reference proteome</keyword>
<dbReference type="InterPro" id="IPR013704">
    <property type="entry name" value="UPF0313_N"/>
</dbReference>
<gene>
    <name evidence="8" type="ORF">SAMN03080601_02204</name>
</gene>
<dbReference type="InterPro" id="IPR023404">
    <property type="entry name" value="rSAM_horseshoe"/>
</dbReference>
<feature type="binding site" evidence="6">
    <location>
        <position position="318"/>
    </location>
    <ligand>
        <name>[4Fe-4S] cluster</name>
        <dbReference type="ChEBI" id="CHEBI:49883"/>
        <note>4Fe-4S-S-AdoMet</note>
    </ligand>
</feature>
<dbReference type="PANTHER" id="PTHR32331:SF0">
    <property type="entry name" value="UPF0313 PROTEIN YGIQ"/>
    <property type="match status" value="1"/>
</dbReference>
<dbReference type="PROSITE" id="PS01278">
    <property type="entry name" value="MTTASE_RADICAL"/>
    <property type="match status" value="1"/>
</dbReference>
<organism evidence="8 9">
    <name type="scientific">Alkalitalea saponilacus</name>
    <dbReference type="NCBI Taxonomy" id="889453"/>
    <lineage>
        <taxon>Bacteria</taxon>
        <taxon>Pseudomonadati</taxon>
        <taxon>Bacteroidota</taxon>
        <taxon>Bacteroidia</taxon>
        <taxon>Marinilabiliales</taxon>
        <taxon>Marinilabiliaceae</taxon>
        <taxon>Alkalitalea</taxon>
    </lineage>
</organism>
<dbReference type="Pfam" id="PF08497">
    <property type="entry name" value="Radical_SAM_N"/>
    <property type="match status" value="1"/>
</dbReference>
<evidence type="ECO:0000256" key="4">
    <source>
        <dbReference type="ARBA" id="ARBA00023004"/>
    </source>
</evidence>
<dbReference type="Pfam" id="PF11842">
    <property type="entry name" value="DUF3362"/>
    <property type="match status" value="1"/>
</dbReference>
<dbReference type="SUPFAM" id="SSF102114">
    <property type="entry name" value="Radical SAM enzymes"/>
    <property type="match status" value="1"/>
</dbReference>
<evidence type="ECO:0000256" key="1">
    <source>
        <dbReference type="ARBA" id="ARBA00022485"/>
    </source>
</evidence>
<dbReference type="InterPro" id="IPR020612">
    <property type="entry name" value="Methylthiotransferase_CS"/>
</dbReference>
<evidence type="ECO:0000313" key="8">
    <source>
        <dbReference type="EMBL" id="SKC17934.1"/>
    </source>
</evidence>
<feature type="binding site" evidence="6">
    <location>
        <position position="314"/>
    </location>
    <ligand>
        <name>[4Fe-4S] cluster</name>
        <dbReference type="ChEBI" id="CHEBI:49883"/>
        <note>4Fe-4S-S-AdoMet</note>
    </ligand>
</feature>
<feature type="binding site" evidence="6">
    <location>
        <position position="321"/>
    </location>
    <ligand>
        <name>[4Fe-4S] cluster</name>
        <dbReference type="ChEBI" id="CHEBI:49883"/>
        <note>4Fe-4S-S-AdoMet</note>
    </ligand>
</feature>
<evidence type="ECO:0000259" key="7">
    <source>
        <dbReference type="PROSITE" id="PS51918"/>
    </source>
</evidence>
<dbReference type="SFLD" id="SFLDG01082">
    <property type="entry name" value="B12-binding_domain_containing"/>
    <property type="match status" value="1"/>
</dbReference>
<comment type="similarity">
    <text evidence="6">Belongs to the UPF0313 family.</text>
</comment>
<dbReference type="SFLD" id="SFLDG01069">
    <property type="entry name" value="UPF0313"/>
    <property type="match status" value="1"/>
</dbReference>
<dbReference type="InterPro" id="IPR007197">
    <property type="entry name" value="rSAM"/>
</dbReference>
<dbReference type="InterPro" id="IPR022946">
    <property type="entry name" value="UPF0313"/>
</dbReference>
<dbReference type="InterPro" id="IPR024560">
    <property type="entry name" value="UPF0313_C"/>
</dbReference>
<evidence type="ECO:0000256" key="3">
    <source>
        <dbReference type="ARBA" id="ARBA00022723"/>
    </source>
</evidence>
<dbReference type="SMART" id="SM00729">
    <property type="entry name" value="Elp3"/>
    <property type="match status" value="1"/>
</dbReference>
<dbReference type="AlphaFoldDB" id="A0A1T5HBB7"/>
<dbReference type="Gene3D" id="3.80.30.20">
    <property type="entry name" value="tm_1862 like domain"/>
    <property type="match status" value="1"/>
</dbReference>
<dbReference type="PROSITE" id="PS51918">
    <property type="entry name" value="RADICAL_SAM"/>
    <property type="match status" value="1"/>
</dbReference>
<evidence type="ECO:0000256" key="6">
    <source>
        <dbReference type="HAMAP-Rule" id="MF_01251"/>
    </source>
</evidence>
<keyword evidence="5 6" id="KW-0411">Iron-sulfur</keyword>